<reference evidence="2 3" key="1">
    <citation type="submission" date="2018-08" db="EMBL/GenBank/DDBJ databases">
        <title>Fibrisoma montanum sp. nov., isolated from Danxia mountain soil.</title>
        <authorList>
            <person name="Huang Y."/>
        </authorList>
    </citation>
    <scope>NUCLEOTIDE SEQUENCE [LARGE SCALE GENOMIC DNA]</scope>
    <source>
        <strain evidence="2 3">HYT19</strain>
    </source>
</reference>
<feature type="region of interest" description="Disordered" evidence="1">
    <location>
        <begin position="258"/>
        <end position="278"/>
    </location>
</feature>
<gene>
    <name evidence="2" type="ORF">DYU11_24085</name>
</gene>
<accession>A0A418M2Y1</accession>
<sequence length="278" mass="31591">MPSPPTPAEIELMFTIFNNKDGIWPFLEPEQPEEIKKPDLADLKNLTDQFDEEITRISQLSIDRNMVRATNLTPIRLQQIRSISQDTFTIQPVSIDSLQSFINSLDPSFSHLGIYYGFDLTIRKMVLVMQGIRLDGSDNGSRLANKLLENQVSSTQITTMDLTPRPRDFTLVRQFRELFGHIHGKGNFVWGAYMKRARLLEVLAEFEAEQCNKVKITFGFQKTLAVRISTLDRTCFHLIFKGEKRDGTASAKTFSTFDGEPGYVAPKPSCPPFGSFDE</sequence>
<name>A0A418M2Y1_9BACT</name>
<evidence type="ECO:0000313" key="2">
    <source>
        <dbReference type="EMBL" id="RIV19997.1"/>
    </source>
</evidence>
<organism evidence="2 3">
    <name type="scientific">Fibrisoma montanum</name>
    <dbReference type="NCBI Taxonomy" id="2305895"/>
    <lineage>
        <taxon>Bacteria</taxon>
        <taxon>Pseudomonadati</taxon>
        <taxon>Bacteroidota</taxon>
        <taxon>Cytophagia</taxon>
        <taxon>Cytophagales</taxon>
        <taxon>Spirosomataceae</taxon>
        <taxon>Fibrisoma</taxon>
    </lineage>
</organism>
<dbReference type="RefSeq" id="WP_119670282.1">
    <property type="nucleotide sequence ID" value="NZ_QXED01000007.1"/>
</dbReference>
<keyword evidence="3" id="KW-1185">Reference proteome</keyword>
<dbReference type="OrthoDB" id="9821067at2"/>
<proteinExistence type="predicted"/>
<evidence type="ECO:0000313" key="3">
    <source>
        <dbReference type="Proteomes" id="UP000283523"/>
    </source>
</evidence>
<comment type="caution">
    <text evidence="2">The sequence shown here is derived from an EMBL/GenBank/DDBJ whole genome shotgun (WGS) entry which is preliminary data.</text>
</comment>
<dbReference type="EMBL" id="QXED01000007">
    <property type="protein sequence ID" value="RIV19997.1"/>
    <property type="molecule type" value="Genomic_DNA"/>
</dbReference>
<evidence type="ECO:0000256" key="1">
    <source>
        <dbReference type="SAM" id="MobiDB-lite"/>
    </source>
</evidence>
<protein>
    <submittedName>
        <fullName evidence="2">Uncharacterized protein</fullName>
    </submittedName>
</protein>
<dbReference type="Proteomes" id="UP000283523">
    <property type="component" value="Unassembled WGS sequence"/>
</dbReference>
<dbReference type="AlphaFoldDB" id="A0A418M2Y1"/>